<gene>
    <name evidence="1" type="ORF">MNOR_LOCUS8685</name>
</gene>
<dbReference type="AlphaFoldDB" id="A0AAV2Q9K4"/>
<proteinExistence type="predicted"/>
<protein>
    <submittedName>
        <fullName evidence="1">Uncharacterized protein</fullName>
    </submittedName>
</protein>
<accession>A0AAV2Q9K4</accession>
<name>A0AAV2Q9K4_MEGNR</name>
<comment type="caution">
    <text evidence="1">The sequence shown here is derived from an EMBL/GenBank/DDBJ whole genome shotgun (WGS) entry which is preliminary data.</text>
</comment>
<sequence length="101" mass="12113">MKKIYENYIYNYHTIIYIDEVDTLEDCFIIIIYLGWIYSYPLSNYEEHFNNIAIDNNLDNSNDHGNDYNDDKISNYINKSNIVQVNIIVDYIMNINLIDEI</sequence>
<evidence type="ECO:0000313" key="2">
    <source>
        <dbReference type="Proteomes" id="UP001497623"/>
    </source>
</evidence>
<dbReference type="Proteomes" id="UP001497623">
    <property type="component" value="Unassembled WGS sequence"/>
</dbReference>
<organism evidence="1 2">
    <name type="scientific">Meganyctiphanes norvegica</name>
    <name type="common">Northern krill</name>
    <name type="synonym">Thysanopoda norvegica</name>
    <dbReference type="NCBI Taxonomy" id="48144"/>
    <lineage>
        <taxon>Eukaryota</taxon>
        <taxon>Metazoa</taxon>
        <taxon>Ecdysozoa</taxon>
        <taxon>Arthropoda</taxon>
        <taxon>Crustacea</taxon>
        <taxon>Multicrustacea</taxon>
        <taxon>Malacostraca</taxon>
        <taxon>Eumalacostraca</taxon>
        <taxon>Eucarida</taxon>
        <taxon>Euphausiacea</taxon>
        <taxon>Euphausiidae</taxon>
        <taxon>Meganyctiphanes</taxon>
    </lineage>
</organism>
<dbReference type="EMBL" id="CAXKWB010004062">
    <property type="protein sequence ID" value="CAL4071900.1"/>
    <property type="molecule type" value="Genomic_DNA"/>
</dbReference>
<keyword evidence="2" id="KW-1185">Reference proteome</keyword>
<reference evidence="1 2" key="1">
    <citation type="submission" date="2024-05" db="EMBL/GenBank/DDBJ databases">
        <authorList>
            <person name="Wallberg A."/>
        </authorList>
    </citation>
    <scope>NUCLEOTIDE SEQUENCE [LARGE SCALE GENOMIC DNA]</scope>
</reference>
<evidence type="ECO:0000313" key="1">
    <source>
        <dbReference type="EMBL" id="CAL4071900.1"/>
    </source>
</evidence>